<name>A0A2K3N8Y6_TRIPR</name>
<reference evidence="9 10" key="2">
    <citation type="journal article" date="2017" name="Front. Plant Sci.">
        <title>Gene Classification and Mining of Molecular Markers Useful in Red Clover (Trifolium pratense) Breeding.</title>
        <authorList>
            <person name="Istvanek J."/>
            <person name="Dluhosova J."/>
            <person name="Dluhos P."/>
            <person name="Patkova L."/>
            <person name="Nedelnik J."/>
            <person name="Repkova J."/>
        </authorList>
    </citation>
    <scope>NUCLEOTIDE SEQUENCE [LARGE SCALE GENOMIC DNA]</scope>
    <source>
        <strain evidence="10">cv. Tatra</strain>
        <tissue evidence="9">Young leaves</tissue>
    </source>
</reference>
<dbReference type="Proteomes" id="UP000236291">
    <property type="component" value="Unassembled WGS sequence"/>
</dbReference>
<dbReference type="GO" id="GO:0051707">
    <property type="term" value="P:response to other organism"/>
    <property type="evidence" value="ECO:0007669"/>
    <property type="project" value="UniProtKB-ARBA"/>
</dbReference>
<sequence length="869" mass="99020">MAESFVLLDVADSLLGKLASYTYEEASQAYGVYEDLQGFKDTLSIVSGVLLDADHKKDQKHGLREWLKQIQNICYDAEDILDGFELQHKRNQVVKCGSTKMKVRHLFSSSNPLAFRLRMARKIKEIRGRLDKVVADGTKFGLASFDSGLIMQGREMTYPDVDASSVIGREIDKDEIIKLLMQPFPQRGDDGDQSICVISIVGIGGLGKTTLAKLIFNDKRMDDLFQLKMWVCVSDNFDIRQIIIKIINSATASFFTSASAPTSGLAYPENITNLDIVQLVSCMRQKLSGQKFLLVLDDVWNDDRAKWIELRDLIKVGPPGSKIVVTTRSKSIASMMGNVPSYVLEGLSPTDCLSLFVKWAFKEGKEENYPNLVEIGKEIVKKCQGVPLALRTLGSSLFSNFDLSKWEFVRDSEMWNLEQKEHDILPALKLSYDQMPSYLRQCFAYFSLYPKDHIFNTYVMCSLWIALGLVQSLNGSEKLEHVARNYIDELHSRSFLQDVDDFGSSCEFKIHDLIHDLALYVAREDFVAVDSHIQNIPPQARHLSVVENDSLDHYLFPKSKYLRSILFPIHGVGLASERVLDTWVSRYKYLRYLDLSDSSIKILPNSLTKLGHLRFLDLSRNDRIKRLPNSICKLLNLQVLLLSGCIELEELPKGIGKLISLRRLIVTTKQSTLPHDEFASLNHLQSLSFHDCDNLKLMFRQQLPSIEELHFESCGSLESLPLYIFPKLQTLFINDCQMLNMSLNNESPIQKLRMKYLMLMNYPGLLALPRWTVGIADTLETLLISDLPDLEMLPECLTTMFNLKRIYIHNCPQLLCLPSDMHHLTALEDLRIVDCPELCRKCLPQSGEYWPMISHIKGIFIEEPRGEAE</sequence>
<dbReference type="GO" id="GO:0043531">
    <property type="term" value="F:ADP binding"/>
    <property type="evidence" value="ECO:0007669"/>
    <property type="project" value="InterPro"/>
</dbReference>
<evidence type="ECO:0000256" key="3">
    <source>
        <dbReference type="ARBA" id="ARBA00022821"/>
    </source>
</evidence>
<dbReference type="SUPFAM" id="SSF52058">
    <property type="entry name" value="L domain-like"/>
    <property type="match status" value="1"/>
</dbReference>
<dbReference type="PANTHER" id="PTHR36766:SF61">
    <property type="entry name" value="NB-ARC DOMAIN DISEASE RESISTANCE PROTEIN"/>
    <property type="match status" value="1"/>
</dbReference>
<dbReference type="SUPFAM" id="SSF52540">
    <property type="entry name" value="P-loop containing nucleoside triphosphate hydrolases"/>
    <property type="match status" value="1"/>
</dbReference>
<feature type="domain" description="NB-ARC" evidence="5">
    <location>
        <begin position="192"/>
        <end position="363"/>
    </location>
</feature>
<keyword evidence="2" id="KW-0547">Nucleotide-binding</keyword>
<dbReference type="EMBL" id="ASHM01017844">
    <property type="protein sequence ID" value="PNX99513.1"/>
    <property type="molecule type" value="Genomic_DNA"/>
</dbReference>
<dbReference type="GO" id="GO:0006952">
    <property type="term" value="P:defense response"/>
    <property type="evidence" value="ECO:0007669"/>
    <property type="project" value="UniProtKB-KW"/>
</dbReference>
<dbReference type="FunFam" id="1.10.10.10:FF:000322">
    <property type="entry name" value="Probable disease resistance protein At1g63360"/>
    <property type="match status" value="1"/>
</dbReference>
<dbReference type="InterPro" id="IPR042197">
    <property type="entry name" value="Apaf_helical"/>
</dbReference>
<dbReference type="InterPro" id="IPR002182">
    <property type="entry name" value="NB-ARC"/>
</dbReference>
<dbReference type="ExpressionAtlas" id="A0A2K3N8Y6">
    <property type="expression patterns" value="baseline"/>
</dbReference>
<gene>
    <name evidence="9" type="ORF">L195_g022779</name>
</gene>
<dbReference type="PANTHER" id="PTHR36766">
    <property type="entry name" value="PLANT BROAD-SPECTRUM MILDEW RESISTANCE PROTEIN RPW8"/>
    <property type="match status" value="1"/>
</dbReference>
<dbReference type="GO" id="GO:0005524">
    <property type="term" value="F:ATP binding"/>
    <property type="evidence" value="ECO:0007669"/>
    <property type="project" value="UniProtKB-KW"/>
</dbReference>
<dbReference type="AlphaFoldDB" id="A0A2K3N8Y6"/>
<dbReference type="InterPro" id="IPR055414">
    <property type="entry name" value="LRR_R13L4/SHOC2-like"/>
</dbReference>
<dbReference type="Pfam" id="PF23598">
    <property type="entry name" value="LRR_14"/>
    <property type="match status" value="1"/>
</dbReference>
<evidence type="ECO:0000259" key="7">
    <source>
        <dbReference type="Pfam" id="PF23559"/>
    </source>
</evidence>
<dbReference type="OrthoDB" id="1414317at2759"/>
<dbReference type="InterPro" id="IPR036388">
    <property type="entry name" value="WH-like_DNA-bd_sf"/>
</dbReference>
<evidence type="ECO:0000256" key="4">
    <source>
        <dbReference type="ARBA" id="ARBA00022840"/>
    </source>
</evidence>
<dbReference type="InterPro" id="IPR041118">
    <property type="entry name" value="Rx_N"/>
</dbReference>
<dbReference type="PRINTS" id="PR00364">
    <property type="entry name" value="DISEASERSIST"/>
</dbReference>
<dbReference type="CDD" id="cd14798">
    <property type="entry name" value="RX-CC_like"/>
    <property type="match status" value="1"/>
</dbReference>
<dbReference type="Pfam" id="PF00931">
    <property type="entry name" value="NB-ARC"/>
    <property type="match status" value="1"/>
</dbReference>
<dbReference type="Gene3D" id="3.80.10.10">
    <property type="entry name" value="Ribonuclease Inhibitor"/>
    <property type="match status" value="1"/>
</dbReference>
<dbReference type="Gene3D" id="1.10.10.10">
    <property type="entry name" value="Winged helix-like DNA-binding domain superfamily/Winged helix DNA-binding domain"/>
    <property type="match status" value="1"/>
</dbReference>
<dbReference type="Pfam" id="PF18052">
    <property type="entry name" value="Rx_N"/>
    <property type="match status" value="1"/>
</dbReference>
<dbReference type="Gene3D" id="1.20.5.4130">
    <property type="match status" value="1"/>
</dbReference>
<dbReference type="InterPro" id="IPR038005">
    <property type="entry name" value="RX-like_CC"/>
</dbReference>
<accession>A0A2K3N8Y6</accession>
<comment type="caution">
    <text evidence="9">The sequence shown here is derived from an EMBL/GenBank/DDBJ whole genome shotgun (WGS) entry which is preliminary data.</text>
</comment>
<dbReference type="STRING" id="57577.A0A2K3N8Y6"/>
<feature type="domain" description="Disease resistance protein winged helix" evidence="7">
    <location>
        <begin position="448"/>
        <end position="518"/>
    </location>
</feature>
<reference evidence="9 10" key="1">
    <citation type="journal article" date="2014" name="Am. J. Bot.">
        <title>Genome assembly and annotation for red clover (Trifolium pratense; Fabaceae).</title>
        <authorList>
            <person name="Istvanek J."/>
            <person name="Jaros M."/>
            <person name="Krenek A."/>
            <person name="Repkova J."/>
        </authorList>
    </citation>
    <scope>NUCLEOTIDE SEQUENCE [LARGE SCALE GENOMIC DNA]</scope>
    <source>
        <strain evidence="10">cv. Tatra</strain>
        <tissue evidence="9">Young leaves</tissue>
    </source>
</reference>
<dbReference type="InterPro" id="IPR058922">
    <property type="entry name" value="WHD_DRP"/>
</dbReference>
<evidence type="ECO:0000256" key="1">
    <source>
        <dbReference type="ARBA" id="ARBA00022737"/>
    </source>
</evidence>
<keyword evidence="4" id="KW-0067">ATP-binding</keyword>
<evidence type="ECO:0000259" key="8">
    <source>
        <dbReference type="Pfam" id="PF23598"/>
    </source>
</evidence>
<dbReference type="Pfam" id="PF23559">
    <property type="entry name" value="WHD_DRP"/>
    <property type="match status" value="1"/>
</dbReference>
<keyword evidence="3" id="KW-0611">Plant defense</keyword>
<proteinExistence type="predicted"/>
<organism evidence="9 10">
    <name type="scientific">Trifolium pratense</name>
    <name type="common">Red clover</name>
    <dbReference type="NCBI Taxonomy" id="57577"/>
    <lineage>
        <taxon>Eukaryota</taxon>
        <taxon>Viridiplantae</taxon>
        <taxon>Streptophyta</taxon>
        <taxon>Embryophyta</taxon>
        <taxon>Tracheophyta</taxon>
        <taxon>Spermatophyta</taxon>
        <taxon>Magnoliopsida</taxon>
        <taxon>eudicotyledons</taxon>
        <taxon>Gunneridae</taxon>
        <taxon>Pentapetalae</taxon>
        <taxon>rosids</taxon>
        <taxon>fabids</taxon>
        <taxon>Fabales</taxon>
        <taxon>Fabaceae</taxon>
        <taxon>Papilionoideae</taxon>
        <taxon>50 kb inversion clade</taxon>
        <taxon>NPAAA clade</taxon>
        <taxon>Hologalegina</taxon>
        <taxon>IRL clade</taxon>
        <taxon>Trifolieae</taxon>
        <taxon>Trifolium</taxon>
    </lineage>
</organism>
<evidence type="ECO:0000313" key="10">
    <source>
        <dbReference type="Proteomes" id="UP000236291"/>
    </source>
</evidence>
<keyword evidence="1" id="KW-0677">Repeat</keyword>
<dbReference type="InterPro" id="IPR032675">
    <property type="entry name" value="LRR_dom_sf"/>
</dbReference>
<evidence type="ECO:0000313" key="9">
    <source>
        <dbReference type="EMBL" id="PNX99513.1"/>
    </source>
</evidence>
<feature type="domain" description="Disease resistance N-terminal" evidence="6">
    <location>
        <begin position="12"/>
        <end position="98"/>
    </location>
</feature>
<evidence type="ECO:0000256" key="2">
    <source>
        <dbReference type="ARBA" id="ARBA00022741"/>
    </source>
</evidence>
<evidence type="ECO:0000259" key="6">
    <source>
        <dbReference type="Pfam" id="PF18052"/>
    </source>
</evidence>
<protein>
    <submittedName>
        <fullName evidence="9">Disease resistance protein rga2-like</fullName>
    </submittedName>
</protein>
<evidence type="ECO:0000259" key="5">
    <source>
        <dbReference type="Pfam" id="PF00931"/>
    </source>
</evidence>
<dbReference type="Gene3D" id="3.40.50.300">
    <property type="entry name" value="P-loop containing nucleotide triphosphate hydrolases"/>
    <property type="match status" value="1"/>
</dbReference>
<feature type="domain" description="Disease resistance R13L4/SHOC-2-like LRR" evidence="8">
    <location>
        <begin position="584"/>
        <end position="709"/>
    </location>
</feature>
<dbReference type="Gene3D" id="1.10.8.430">
    <property type="entry name" value="Helical domain of apoptotic protease-activating factors"/>
    <property type="match status" value="1"/>
</dbReference>
<dbReference type="InterPro" id="IPR027417">
    <property type="entry name" value="P-loop_NTPase"/>
</dbReference>